<dbReference type="InterPro" id="IPR037027">
    <property type="entry name" value="YqgF/RNaseH-like_dom_sf"/>
</dbReference>
<dbReference type="EMBL" id="JACHVS010000002">
    <property type="protein sequence ID" value="MBB2997134.1"/>
    <property type="molecule type" value="Genomic_DNA"/>
</dbReference>
<dbReference type="PANTHER" id="PTHR33317:SF4">
    <property type="entry name" value="POLYNUCLEOTIDYL TRANSFERASE, RIBONUCLEASE H-LIKE SUPERFAMILY PROTEIN"/>
    <property type="match status" value="1"/>
</dbReference>
<sequence>MGLARVGVAMCDPEGILATPLRTLKRDEKKNSDINVLVKLASELGAVQIFLGLPRALSGRDTASTSMAREYTELLVAALGAAGNPVDVRLIDERLTTVSAHRSLHEAGLAGRKHRQVVDQVAAADILQQALDMQKSLQRNVGDPA</sequence>
<keyword evidence="1 5" id="KW-0963">Cytoplasm</keyword>
<dbReference type="EC" id="3.1.-.-" evidence="5"/>
<accession>A0A839QQS8</accession>
<dbReference type="Pfam" id="PF03652">
    <property type="entry name" value="RuvX"/>
    <property type="match status" value="1"/>
</dbReference>
<evidence type="ECO:0000313" key="7">
    <source>
        <dbReference type="EMBL" id="MBB2997134.1"/>
    </source>
</evidence>
<dbReference type="CDD" id="cd16964">
    <property type="entry name" value="YqgF"/>
    <property type="match status" value="1"/>
</dbReference>
<keyword evidence="3 5" id="KW-0540">Nuclease</keyword>
<comment type="caution">
    <text evidence="7">The sequence shown here is derived from an EMBL/GenBank/DDBJ whole genome shotgun (WGS) entry which is preliminary data.</text>
</comment>
<evidence type="ECO:0000256" key="1">
    <source>
        <dbReference type="ARBA" id="ARBA00022490"/>
    </source>
</evidence>
<evidence type="ECO:0000259" key="6">
    <source>
        <dbReference type="SMART" id="SM00732"/>
    </source>
</evidence>
<dbReference type="SUPFAM" id="SSF53098">
    <property type="entry name" value="Ribonuclease H-like"/>
    <property type="match status" value="1"/>
</dbReference>
<comment type="subcellular location">
    <subcellularLocation>
        <location evidence="5">Cytoplasm</location>
    </subcellularLocation>
</comment>
<evidence type="ECO:0000313" key="8">
    <source>
        <dbReference type="Proteomes" id="UP000523000"/>
    </source>
</evidence>
<dbReference type="SMART" id="SM00732">
    <property type="entry name" value="YqgFc"/>
    <property type="match status" value="1"/>
</dbReference>
<keyword evidence="4 5" id="KW-0378">Hydrolase</keyword>
<dbReference type="Gene3D" id="3.30.420.140">
    <property type="entry name" value="YqgF/RNase H-like domain"/>
    <property type="match status" value="1"/>
</dbReference>
<evidence type="ECO:0000256" key="4">
    <source>
        <dbReference type="ARBA" id="ARBA00022801"/>
    </source>
</evidence>
<feature type="domain" description="YqgF/RNase H-like" evidence="6">
    <location>
        <begin position="2"/>
        <end position="100"/>
    </location>
</feature>
<dbReference type="Proteomes" id="UP000523000">
    <property type="component" value="Unassembled WGS sequence"/>
</dbReference>
<dbReference type="HAMAP" id="MF_00651">
    <property type="entry name" value="Nuclease_YqgF"/>
    <property type="match status" value="1"/>
</dbReference>
<dbReference type="InterPro" id="IPR012337">
    <property type="entry name" value="RNaseH-like_sf"/>
</dbReference>
<dbReference type="GO" id="GO:0005829">
    <property type="term" value="C:cytosol"/>
    <property type="evidence" value="ECO:0007669"/>
    <property type="project" value="TreeGrafter"/>
</dbReference>
<protein>
    <recommendedName>
        <fullName evidence="5">Putative pre-16S rRNA nuclease</fullName>
        <ecNumber evidence="5">3.1.-.-</ecNumber>
    </recommendedName>
</protein>
<dbReference type="GO" id="GO:0016788">
    <property type="term" value="F:hydrolase activity, acting on ester bonds"/>
    <property type="evidence" value="ECO:0007669"/>
    <property type="project" value="UniProtKB-UniRule"/>
</dbReference>
<proteinExistence type="inferred from homology"/>
<reference evidence="7 8" key="1">
    <citation type="submission" date="2020-08" db="EMBL/GenBank/DDBJ databases">
        <title>Sequencing the genomes of 1000 actinobacteria strains.</title>
        <authorList>
            <person name="Klenk H.-P."/>
        </authorList>
    </citation>
    <scope>NUCLEOTIDE SEQUENCE [LARGE SCALE GENOMIC DNA]</scope>
    <source>
        <strain evidence="7 8">DSM 22826</strain>
    </source>
</reference>
<keyword evidence="2 5" id="KW-0690">Ribosome biogenesis</keyword>
<dbReference type="AlphaFoldDB" id="A0A839QQS8"/>
<dbReference type="GO" id="GO:0004518">
    <property type="term" value="F:nuclease activity"/>
    <property type="evidence" value="ECO:0007669"/>
    <property type="project" value="UniProtKB-KW"/>
</dbReference>
<comment type="similarity">
    <text evidence="5">Belongs to the YqgF HJR family.</text>
</comment>
<organism evidence="7 8">
    <name type="scientific">Paeniglutamicibacter cryotolerans</name>
    <dbReference type="NCBI Taxonomy" id="670079"/>
    <lineage>
        <taxon>Bacteria</taxon>
        <taxon>Bacillati</taxon>
        <taxon>Actinomycetota</taxon>
        <taxon>Actinomycetes</taxon>
        <taxon>Micrococcales</taxon>
        <taxon>Micrococcaceae</taxon>
        <taxon>Paeniglutamicibacter</taxon>
    </lineage>
</organism>
<gene>
    <name evidence="7" type="ORF">E9229_003381</name>
</gene>
<comment type="function">
    <text evidence="5">Could be a nuclease involved in processing of the 5'-end of pre-16S rRNA.</text>
</comment>
<dbReference type="NCBIfam" id="TIGR00250">
    <property type="entry name" value="RNAse_H_YqgF"/>
    <property type="match status" value="1"/>
</dbReference>
<dbReference type="InterPro" id="IPR006641">
    <property type="entry name" value="YqgF/RNaseH-like_dom"/>
</dbReference>
<evidence type="ECO:0000256" key="2">
    <source>
        <dbReference type="ARBA" id="ARBA00022517"/>
    </source>
</evidence>
<evidence type="ECO:0000256" key="3">
    <source>
        <dbReference type="ARBA" id="ARBA00022722"/>
    </source>
</evidence>
<dbReference type="GO" id="GO:0000967">
    <property type="term" value="P:rRNA 5'-end processing"/>
    <property type="evidence" value="ECO:0007669"/>
    <property type="project" value="UniProtKB-UniRule"/>
</dbReference>
<evidence type="ECO:0000256" key="5">
    <source>
        <dbReference type="HAMAP-Rule" id="MF_00651"/>
    </source>
</evidence>
<dbReference type="InterPro" id="IPR005227">
    <property type="entry name" value="YqgF"/>
</dbReference>
<name>A0A839QQS8_9MICC</name>
<dbReference type="PANTHER" id="PTHR33317">
    <property type="entry name" value="POLYNUCLEOTIDYL TRANSFERASE, RIBONUCLEASE H-LIKE SUPERFAMILY PROTEIN"/>
    <property type="match status" value="1"/>
</dbReference>
<keyword evidence="8" id="KW-1185">Reference proteome</keyword>